<evidence type="ECO:0000313" key="3">
    <source>
        <dbReference type="EMBL" id="MBB4662303.1"/>
    </source>
</evidence>
<name>A0A840IDJ5_9ACTN</name>
<dbReference type="AlphaFoldDB" id="A0A840IDJ5"/>
<reference evidence="3 4" key="1">
    <citation type="submission" date="2020-08" db="EMBL/GenBank/DDBJ databases">
        <title>Genomic Encyclopedia of Archaeal and Bacterial Type Strains, Phase II (KMG-II): from individual species to whole genera.</title>
        <authorList>
            <person name="Goeker M."/>
        </authorList>
    </citation>
    <scope>NUCLEOTIDE SEQUENCE [LARGE SCALE GENOMIC DNA]</scope>
    <source>
        <strain evidence="3 4">DSM 23288</strain>
    </source>
</reference>
<keyword evidence="4" id="KW-1185">Reference proteome</keyword>
<keyword evidence="2" id="KW-0812">Transmembrane</keyword>
<accession>A0A840IDJ5</accession>
<keyword evidence="2" id="KW-1133">Transmembrane helix</keyword>
<evidence type="ECO:0000256" key="2">
    <source>
        <dbReference type="SAM" id="Phobius"/>
    </source>
</evidence>
<sequence>MEGGIAILLLVIVLVVAGGIGLVMYLTGGALWARKTSPAGDRLQSDQPEPVEHRHIRPESVVGDDDPAARAARAAEREARRRSTPRGDAPG</sequence>
<proteinExistence type="predicted"/>
<evidence type="ECO:0000256" key="1">
    <source>
        <dbReference type="SAM" id="MobiDB-lite"/>
    </source>
</evidence>
<organism evidence="3 4">
    <name type="scientific">Conexibacter arvalis</name>
    <dbReference type="NCBI Taxonomy" id="912552"/>
    <lineage>
        <taxon>Bacteria</taxon>
        <taxon>Bacillati</taxon>
        <taxon>Actinomycetota</taxon>
        <taxon>Thermoleophilia</taxon>
        <taxon>Solirubrobacterales</taxon>
        <taxon>Conexibacteraceae</taxon>
        <taxon>Conexibacter</taxon>
    </lineage>
</organism>
<feature type="region of interest" description="Disordered" evidence="1">
    <location>
        <begin position="36"/>
        <end position="91"/>
    </location>
</feature>
<comment type="caution">
    <text evidence="3">The sequence shown here is derived from an EMBL/GenBank/DDBJ whole genome shotgun (WGS) entry which is preliminary data.</text>
</comment>
<gene>
    <name evidence="3" type="ORF">BDZ31_001889</name>
</gene>
<dbReference type="Proteomes" id="UP000585272">
    <property type="component" value="Unassembled WGS sequence"/>
</dbReference>
<feature type="transmembrane region" description="Helical" evidence="2">
    <location>
        <begin position="6"/>
        <end position="33"/>
    </location>
</feature>
<dbReference type="RefSeq" id="WP_183341396.1">
    <property type="nucleotide sequence ID" value="NZ_JACHNU010000002.1"/>
</dbReference>
<keyword evidence="2" id="KW-0472">Membrane</keyword>
<protein>
    <submittedName>
        <fullName evidence="3">Uncharacterized protein</fullName>
    </submittedName>
</protein>
<dbReference type="EMBL" id="JACHNU010000002">
    <property type="protein sequence ID" value="MBB4662303.1"/>
    <property type="molecule type" value="Genomic_DNA"/>
</dbReference>
<evidence type="ECO:0000313" key="4">
    <source>
        <dbReference type="Proteomes" id="UP000585272"/>
    </source>
</evidence>